<evidence type="ECO:0000256" key="4">
    <source>
        <dbReference type="ARBA" id="ARBA00023136"/>
    </source>
</evidence>
<dbReference type="GO" id="GO:0004252">
    <property type="term" value="F:serine-type endopeptidase activity"/>
    <property type="evidence" value="ECO:0007669"/>
    <property type="project" value="TreeGrafter"/>
</dbReference>
<dbReference type="FunCoup" id="F0XD42">
    <property type="interactions" value="10"/>
</dbReference>
<feature type="transmembrane region" description="Helical" evidence="6">
    <location>
        <begin position="116"/>
        <end position="135"/>
    </location>
</feature>
<keyword evidence="3 6" id="KW-1133">Transmembrane helix</keyword>
<evidence type="ECO:0000256" key="2">
    <source>
        <dbReference type="ARBA" id="ARBA00022692"/>
    </source>
</evidence>
<dbReference type="GeneID" id="25981981"/>
<sequence>MSFTNAPVTRSLVLGLVSASIGASLFDIKHYFYILIDPQILRYHQTWRLLTYQLCYTNSSEVLFACMTLYQMRVVERMWGSKKYASFIATTTLLTSVIPPVLAYVLRVVTLGHANYIPAGPTAVVFAILAQYYSIVPHMYTYRIAFSSAAEPPPESTDDFVGVAFSDKSYRYFLAAQLALFQWPGSLLTAGVGWIVGHAWRNGVLPDRLTRWRIPGWVVGERPYKRREEFEGLRRRLEEEDTVPGAAGASSGVDGGSGDAGRRRNMGQQVLDRFGGSL</sequence>
<dbReference type="AlphaFoldDB" id="F0XD42"/>
<dbReference type="Proteomes" id="UP000007796">
    <property type="component" value="Unassembled WGS sequence"/>
</dbReference>
<dbReference type="InterPro" id="IPR035952">
    <property type="entry name" value="Rhomboid-like_sf"/>
</dbReference>
<organism evidence="8">
    <name type="scientific">Grosmannia clavigera (strain kw1407 / UAMH 11150)</name>
    <name type="common">Blue stain fungus</name>
    <name type="synonym">Graphiocladiella clavigera</name>
    <dbReference type="NCBI Taxonomy" id="655863"/>
    <lineage>
        <taxon>Eukaryota</taxon>
        <taxon>Fungi</taxon>
        <taxon>Dikarya</taxon>
        <taxon>Ascomycota</taxon>
        <taxon>Pezizomycotina</taxon>
        <taxon>Sordariomycetes</taxon>
        <taxon>Sordariomycetidae</taxon>
        <taxon>Ophiostomatales</taxon>
        <taxon>Ophiostomataceae</taxon>
        <taxon>Leptographium</taxon>
    </lineage>
</organism>
<dbReference type="Gene3D" id="1.20.1540.10">
    <property type="entry name" value="Rhomboid-like"/>
    <property type="match status" value="1"/>
</dbReference>
<comment type="subcellular location">
    <subcellularLocation>
        <location evidence="1">Membrane</location>
        <topology evidence="1">Multi-pass membrane protein</topology>
    </subcellularLocation>
</comment>
<evidence type="ECO:0000256" key="5">
    <source>
        <dbReference type="SAM" id="MobiDB-lite"/>
    </source>
</evidence>
<dbReference type="RefSeq" id="XP_014173410.1">
    <property type="nucleotide sequence ID" value="XM_014317935.1"/>
</dbReference>
<keyword evidence="2 6" id="KW-0812">Transmembrane</keyword>
<feature type="region of interest" description="Disordered" evidence="5">
    <location>
        <begin position="239"/>
        <end position="278"/>
    </location>
</feature>
<reference evidence="7 8" key="1">
    <citation type="journal article" date="2011" name="Proc. Natl. Acad. Sci. U.S.A.">
        <title>Genome and transcriptome analyses of the mountain pine beetle-fungal symbiont Grosmannia clavigera, a lodgepole pine pathogen.</title>
        <authorList>
            <person name="DiGuistini S."/>
            <person name="Wang Y."/>
            <person name="Liao N.Y."/>
            <person name="Taylor G."/>
            <person name="Tanguay P."/>
            <person name="Feau N."/>
            <person name="Henrissat B."/>
            <person name="Chan S.K."/>
            <person name="Hesse-Orce U."/>
            <person name="Alamouti S.M."/>
            <person name="Tsui C.K.M."/>
            <person name="Docking R.T."/>
            <person name="Levasseur A."/>
            <person name="Haridas S."/>
            <person name="Robertson G."/>
            <person name="Birol I."/>
            <person name="Holt R.A."/>
            <person name="Marra M.A."/>
            <person name="Hamelin R.C."/>
            <person name="Hirst M."/>
            <person name="Jones S.J.M."/>
            <person name="Bohlmann J."/>
            <person name="Breuil C."/>
        </authorList>
    </citation>
    <scope>NUCLEOTIDE SEQUENCE [LARGE SCALE GENOMIC DNA]</scope>
    <source>
        <strain evidence="8">kw1407 / UAMH 11150</strain>
    </source>
</reference>
<dbReference type="InterPro" id="IPR013861">
    <property type="entry name" value="TMEM115/Pdh1/Rbl19"/>
</dbReference>
<accession>F0XD42</accession>
<dbReference type="GO" id="GO:0016020">
    <property type="term" value="C:membrane"/>
    <property type="evidence" value="ECO:0007669"/>
    <property type="project" value="UniProtKB-SubCell"/>
</dbReference>
<dbReference type="STRING" id="655863.F0XD42"/>
<dbReference type="eggNOG" id="KOG4463">
    <property type="taxonomic scope" value="Eukaryota"/>
</dbReference>
<evidence type="ECO:0000256" key="6">
    <source>
        <dbReference type="SAM" id="Phobius"/>
    </source>
</evidence>
<feature type="transmembrane region" description="Helical" evidence="6">
    <location>
        <begin position="12"/>
        <end position="36"/>
    </location>
</feature>
<proteinExistence type="predicted"/>
<evidence type="ECO:0000256" key="3">
    <source>
        <dbReference type="ARBA" id="ARBA00022989"/>
    </source>
</evidence>
<name>F0XD42_GROCL</name>
<keyword evidence="8" id="KW-1185">Reference proteome</keyword>
<gene>
    <name evidence="7" type="ORF">CMQ_856</name>
</gene>
<evidence type="ECO:0000313" key="8">
    <source>
        <dbReference type="Proteomes" id="UP000007796"/>
    </source>
</evidence>
<dbReference type="GO" id="GO:0006890">
    <property type="term" value="P:retrograde vesicle-mediated transport, Golgi to endoplasmic reticulum"/>
    <property type="evidence" value="ECO:0007669"/>
    <property type="project" value="InterPro"/>
</dbReference>
<dbReference type="PANTHER" id="PTHR43066:SF21">
    <property type="entry name" value="UBIQUITIN-ASSOCIATED DOMAIN-CONTAINING PROTEIN 2"/>
    <property type="match status" value="1"/>
</dbReference>
<evidence type="ECO:0000256" key="1">
    <source>
        <dbReference type="ARBA" id="ARBA00004141"/>
    </source>
</evidence>
<dbReference type="Pfam" id="PF08551">
    <property type="entry name" value="DUF1751"/>
    <property type="match status" value="1"/>
</dbReference>
<keyword evidence="4 6" id="KW-0472">Membrane</keyword>
<dbReference type="PANTHER" id="PTHR43066">
    <property type="entry name" value="RHOMBOID-RELATED PROTEIN"/>
    <property type="match status" value="1"/>
</dbReference>
<dbReference type="HOGENOM" id="CLU_057574_0_0_1"/>
<evidence type="ECO:0000313" key="7">
    <source>
        <dbReference type="EMBL" id="EFX03928.1"/>
    </source>
</evidence>
<protein>
    <submittedName>
        <fullName evidence="7">Uncharacterized protein</fullName>
    </submittedName>
</protein>
<dbReference type="SUPFAM" id="SSF144091">
    <property type="entry name" value="Rhomboid-like"/>
    <property type="match status" value="1"/>
</dbReference>
<dbReference type="SMART" id="SM01160">
    <property type="entry name" value="DUF1751"/>
    <property type="match status" value="1"/>
</dbReference>
<feature type="transmembrane region" description="Helical" evidence="6">
    <location>
        <begin position="56"/>
        <end position="72"/>
    </location>
</feature>
<dbReference type="OrthoDB" id="272778at2759"/>
<feature type="transmembrane region" description="Helical" evidence="6">
    <location>
        <begin position="84"/>
        <end position="104"/>
    </location>
</feature>
<dbReference type="InParanoid" id="F0XD42"/>
<dbReference type="EMBL" id="GL629765">
    <property type="protein sequence ID" value="EFX03928.1"/>
    <property type="molecule type" value="Genomic_DNA"/>
</dbReference>